<keyword evidence="4 6" id="KW-1133">Transmembrane helix</keyword>
<feature type="transmembrane region" description="Helical" evidence="6">
    <location>
        <begin position="210"/>
        <end position="233"/>
    </location>
</feature>
<protein>
    <submittedName>
        <fullName evidence="8">DMT family transporter</fullName>
    </submittedName>
</protein>
<gene>
    <name evidence="8" type="ORF">EOE65_12100</name>
</gene>
<evidence type="ECO:0000256" key="2">
    <source>
        <dbReference type="ARBA" id="ARBA00007362"/>
    </source>
</evidence>
<dbReference type="Pfam" id="PF00892">
    <property type="entry name" value="EamA"/>
    <property type="match status" value="2"/>
</dbReference>
<keyword evidence="3 6" id="KW-0812">Transmembrane</keyword>
<feature type="transmembrane region" description="Helical" evidence="6">
    <location>
        <begin position="88"/>
        <end position="106"/>
    </location>
</feature>
<dbReference type="InterPro" id="IPR000620">
    <property type="entry name" value="EamA_dom"/>
</dbReference>
<feature type="transmembrane region" description="Helical" evidence="6">
    <location>
        <begin position="64"/>
        <end position="82"/>
    </location>
</feature>
<feature type="transmembrane region" description="Helical" evidence="6">
    <location>
        <begin position="269"/>
        <end position="290"/>
    </location>
</feature>
<evidence type="ECO:0000256" key="4">
    <source>
        <dbReference type="ARBA" id="ARBA00022989"/>
    </source>
</evidence>
<evidence type="ECO:0000256" key="3">
    <source>
        <dbReference type="ARBA" id="ARBA00022692"/>
    </source>
</evidence>
<organism evidence="8 9">
    <name type="scientific">Neptunomonas marina</name>
    <dbReference type="NCBI Taxonomy" id="1815562"/>
    <lineage>
        <taxon>Bacteria</taxon>
        <taxon>Pseudomonadati</taxon>
        <taxon>Pseudomonadota</taxon>
        <taxon>Gammaproteobacteria</taxon>
        <taxon>Oceanospirillales</taxon>
        <taxon>Oceanospirillaceae</taxon>
        <taxon>Neptunomonas</taxon>
    </lineage>
</organism>
<evidence type="ECO:0000259" key="7">
    <source>
        <dbReference type="Pfam" id="PF00892"/>
    </source>
</evidence>
<feature type="transmembrane region" description="Helical" evidence="6">
    <location>
        <begin position="142"/>
        <end position="166"/>
    </location>
</feature>
<keyword evidence="5 6" id="KW-0472">Membrane</keyword>
<dbReference type="GO" id="GO:0016020">
    <property type="term" value="C:membrane"/>
    <property type="evidence" value="ECO:0007669"/>
    <property type="project" value="UniProtKB-SubCell"/>
</dbReference>
<feature type="transmembrane region" description="Helical" evidence="6">
    <location>
        <begin position="178"/>
        <end position="198"/>
    </location>
</feature>
<dbReference type="InterPro" id="IPR050638">
    <property type="entry name" value="AA-Vitamin_Transporters"/>
</dbReference>
<name>A0A437Q7D1_9GAMM</name>
<dbReference type="PANTHER" id="PTHR32322">
    <property type="entry name" value="INNER MEMBRANE TRANSPORTER"/>
    <property type="match status" value="1"/>
</dbReference>
<feature type="domain" description="EamA" evidence="7">
    <location>
        <begin position="148"/>
        <end position="284"/>
    </location>
</feature>
<comment type="caution">
    <text evidence="8">The sequence shown here is derived from an EMBL/GenBank/DDBJ whole genome shotgun (WGS) entry which is preliminary data.</text>
</comment>
<feature type="transmembrane region" description="Helical" evidence="6">
    <location>
        <begin position="118"/>
        <end position="136"/>
    </location>
</feature>
<evidence type="ECO:0000313" key="9">
    <source>
        <dbReference type="Proteomes" id="UP000282818"/>
    </source>
</evidence>
<reference evidence="8 9" key="1">
    <citation type="submission" date="2019-01" db="EMBL/GenBank/DDBJ databases">
        <authorList>
            <person name="Chen W.-M."/>
        </authorList>
    </citation>
    <scope>NUCLEOTIDE SEQUENCE [LARGE SCALE GENOMIC DNA]</scope>
    <source>
        <strain evidence="8 9">HPM-16</strain>
    </source>
</reference>
<dbReference type="AlphaFoldDB" id="A0A437Q7D1"/>
<dbReference type="EMBL" id="SACQ01000005">
    <property type="protein sequence ID" value="RVU30378.1"/>
    <property type="molecule type" value="Genomic_DNA"/>
</dbReference>
<feature type="domain" description="EamA" evidence="7">
    <location>
        <begin position="4"/>
        <end position="135"/>
    </location>
</feature>
<comment type="similarity">
    <text evidence="2">Belongs to the EamA transporter family.</text>
</comment>
<evidence type="ECO:0000256" key="6">
    <source>
        <dbReference type="SAM" id="Phobius"/>
    </source>
</evidence>
<proteinExistence type="inferred from homology"/>
<sequence length="301" mass="33376">MVNVLLYVVVVLVWGSTWLAIKLQVGDVPVELSILYRFVLAGMIMFAMLLISRRLQVLTRRQHVLCFVQGSCLFCFNFYAFYTATGFVTSGLVSVIFSLATVFNAFNSWLWFKQRPSAVVLLGAVIGALGVALLFLPEISTGGSMMLVGVAWCLLGVAFFSCGNMLSKMLQAQQIRPASSNAWAMFYGVLLLLMLVEFNDVTYQLTDDWIYWAALLYLAVPGTVIGFTVYLMLVGRIGSEKAAYATVLFPVVALSLSTFYEGYQWSLEAFAGLGLVLLGNAVIFTPPAVWHSLSRWQLRRV</sequence>
<comment type="subcellular location">
    <subcellularLocation>
        <location evidence="1">Membrane</location>
        <topology evidence="1">Multi-pass membrane protein</topology>
    </subcellularLocation>
</comment>
<feature type="transmembrane region" description="Helical" evidence="6">
    <location>
        <begin position="35"/>
        <end position="52"/>
    </location>
</feature>
<evidence type="ECO:0000313" key="8">
    <source>
        <dbReference type="EMBL" id="RVU30378.1"/>
    </source>
</evidence>
<dbReference type="PANTHER" id="PTHR32322:SF2">
    <property type="entry name" value="EAMA DOMAIN-CONTAINING PROTEIN"/>
    <property type="match status" value="1"/>
</dbReference>
<accession>A0A437Q7D1</accession>
<keyword evidence="9" id="KW-1185">Reference proteome</keyword>
<dbReference type="Proteomes" id="UP000282818">
    <property type="component" value="Unassembled WGS sequence"/>
</dbReference>
<dbReference type="SUPFAM" id="SSF103481">
    <property type="entry name" value="Multidrug resistance efflux transporter EmrE"/>
    <property type="match status" value="2"/>
</dbReference>
<evidence type="ECO:0000256" key="1">
    <source>
        <dbReference type="ARBA" id="ARBA00004141"/>
    </source>
</evidence>
<evidence type="ECO:0000256" key="5">
    <source>
        <dbReference type="ARBA" id="ARBA00023136"/>
    </source>
</evidence>
<dbReference type="RefSeq" id="WP_127694574.1">
    <property type="nucleotide sequence ID" value="NZ_SACQ01000005.1"/>
</dbReference>
<feature type="transmembrane region" description="Helical" evidence="6">
    <location>
        <begin position="242"/>
        <end position="263"/>
    </location>
</feature>
<dbReference type="InterPro" id="IPR037185">
    <property type="entry name" value="EmrE-like"/>
</dbReference>